<dbReference type="PANTHER" id="PTHR30055">
    <property type="entry name" value="HTH-TYPE TRANSCRIPTIONAL REGULATOR RUTR"/>
    <property type="match status" value="1"/>
</dbReference>
<reference evidence="8" key="1">
    <citation type="journal article" date="2019" name="Int. J. Syst. Evol. Microbiol.">
        <title>The Global Catalogue of Microorganisms (GCM) 10K type strain sequencing project: providing services to taxonomists for standard genome sequencing and annotation.</title>
        <authorList>
            <consortium name="The Broad Institute Genomics Platform"/>
            <consortium name="The Broad Institute Genome Sequencing Center for Infectious Disease"/>
            <person name="Wu L."/>
            <person name="Ma J."/>
        </authorList>
    </citation>
    <scope>NUCLEOTIDE SEQUENCE [LARGE SCALE GENOMIC DNA]</scope>
    <source>
        <strain evidence="8">DFY28</strain>
    </source>
</reference>
<keyword evidence="8" id="KW-1185">Reference proteome</keyword>
<comment type="caution">
    <text evidence="7">The sequence shown here is derived from an EMBL/GenBank/DDBJ whole genome shotgun (WGS) entry which is preliminary data.</text>
</comment>
<evidence type="ECO:0000259" key="6">
    <source>
        <dbReference type="PROSITE" id="PS50977"/>
    </source>
</evidence>
<dbReference type="Pfam" id="PF21351">
    <property type="entry name" value="TetR_C_41"/>
    <property type="match status" value="1"/>
</dbReference>
<keyword evidence="1" id="KW-0805">Transcription regulation</keyword>
<dbReference type="Gene3D" id="1.10.357.10">
    <property type="entry name" value="Tetracycline Repressor, domain 2"/>
    <property type="match status" value="1"/>
</dbReference>
<dbReference type="PROSITE" id="PS50977">
    <property type="entry name" value="HTH_TETR_2"/>
    <property type="match status" value="1"/>
</dbReference>
<feature type="domain" description="HTH tetR-type" evidence="6">
    <location>
        <begin position="20"/>
        <end position="80"/>
    </location>
</feature>
<keyword evidence="5" id="KW-0175">Coiled coil</keyword>
<gene>
    <name evidence="7" type="ORF">ACFPWU_08100</name>
</gene>
<dbReference type="Proteomes" id="UP001596098">
    <property type="component" value="Unassembled WGS sequence"/>
</dbReference>
<evidence type="ECO:0000313" key="8">
    <source>
        <dbReference type="Proteomes" id="UP001596098"/>
    </source>
</evidence>
<dbReference type="InterPro" id="IPR023772">
    <property type="entry name" value="DNA-bd_HTH_TetR-type_CS"/>
</dbReference>
<organism evidence="7 8">
    <name type="scientific">Nocardioides yefusunii</name>
    <dbReference type="NCBI Taxonomy" id="2500546"/>
    <lineage>
        <taxon>Bacteria</taxon>
        <taxon>Bacillati</taxon>
        <taxon>Actinomycetota</taxon>
        <taxon>Actinomycetes</taxon>
        <taxon>Propionibacteriales</taxon>
        <taxon>Nocardioidaceae</taxon>
        <taxon>Nocardioides</taxon>
    </lineage>
</organism>
<dbReference type="PRINTS" id="PR00455">
    <property type="entry name" value="HTHTETR"/>
</dbReference>
<protein>
    <submittedName>
        <fullName evidence="7">TetR/AcrR family transcriptional regulator</fullName>
    </submittedName>
</protein>
<dbReference type="InterPro" id="IPR001647">
    <property type="entry name" value="HTH_TetR"/>
</dbReference>
<evidence type="ECO:0000256" key="3">
    <source>
        <dbReference type="ARBA" id="ARBA00023163"/>
    </source>
</evidence>
<dbReference type="EMBL" id="JBHSQI010000003">
    <property type="protein sequence ID" value="MFC6153622.1"/>
    <property type="molecule type" value="Genomic_DNA"/>
</dbReference>
<evidence type="ECO:0000256" key="5">
    <source>
        <dbReference type="SAM" id="Coils"/>
    </source>
</evidence>
<dbReference type="PROSITE" id="PS01081">
    <property type="entry name" value="HTH_TETR_1"/>
    <property type="match status" value="1"/>
</dbReference>
<dbReference type="PANTHER" id="PTHR30055:SF234">
    <property type="entry name" value="HTH-TYPE TRANSCRIPTIONAL REGULATOR BETI"/>
    <property type="match status" value="1"/>
</dbReference>
<name>A0ABW1QVS2_9ACTN</name>
<dbReference type="InterPro" id="IPR009057">
    <property type="entry name" value="Homeodomain-like_sf"/>
</dbReference>
<proteinExistence type="predicted"/>
<evidence type="ECO:0000313" key="7">
    <source>
        <dbReference type="EMBL" id="MFC6153622.1"/>
    </source>
</evidence>
<evidence type="ECO:0000256" key="4">
    <source>
        <dbReference type="PROSITE-ProRule" id="PRU00335"/>
    </source>
</evidence>
<accession>A0ABW1QVS2</accession>
<keyword evidence="2 4" id="KW-0238">DNA-binding</keyword>
<dbReference type="InterPro" id="IPR049484">
    <property type="entry name" value="Rv0078-like_C"/>
</dbReference>
<sequence length="224" mass="24211">MPSSIALPPSVPGARRAASDATRAELVARATELFGDLGYAATSLDAVAAAAGVTKGALYHHFQGKKDLFEVVFDLTAQRMLTDVRAQATRSSEDARISEAVRLFLTAHCEPRYRQIVLHDGPGVLGSVVRDPAKSPTFPVIAAYMRRVMPEWHEDDATLDMMAKFFFSACEQAAHSVAEAPSEETEAALERAERSLRVLLAALRQLSRNNLDAASALAAPYINS</sequence>
<keyword evidence="3" id="KW-0804">Transcription</keyword>
<dbReference type="Pfam" id="PF00440">
    <property type="entry name" value="TetR_N"/>
    <property type="match status" value="1"/>
</dbReference>
<feature type="coiled-coil region" evidence="5">
    <location>
        <begin position="182"/>
        <end position="209"/>
    </location>
</feature>
<evidence type="ECO:0000256" key="2">
    <source>
        <dbReference type="ARBA" id="ARBA00023125"/>
    </source>
</evidence>
<dbReference type="SUPFAM" id="SSF46689">
    <property type="entry name" value="Homeodomain-like"/>
    <property type="match status" value="1"/>
</dbReference>
<evidence type="ECO:0000256" key="1">
    <source>
        <dbReference type="ARBA" id="ARBA00023015"/>
    </source>
</evidence>
<dbReference type="RefSeq" id="WP_128221421.1">
    <property type="nucleotide sequence ID" value="NZ_CP034929.1"/>
</dbReference>
<dbReference type="InterPro" id="IPR050109">
    <property type="entry name" value="HTH-type_TetR-like_transc_reg"/>
</dbReference>
<feature type="DNA-binding region" description="H-T-H motif" evidence="4">
    <location>
        <begin position="43"/>
        <end position="62"/>
    </location>
</feature>